<evidence type="ECO:0000256" key="10">
    <source>
        <dbReference type="RuleBase" id="RU363066"/>
    </source>
</evidence>
<dbReference type="InterPro" id="IPR031322">
    <property type="entry name" value="Shikimate/glucono_kinase"/>
</dbReference>
<dbReference type="RefSeq" id="WP_011771192.1">
    <property type="nucleotide sequence ID" value="NC_008709.1"/>
</dbReference>
<reference evidence="11 12" key="1">
    <citation type="submission" date="2007-01" db="EMBL/GenBank/DDBJ databases">
        <title>Complete sequence of Psychromonas ingrahamii 37.</title>
        <authorList>
            <consortium name="US DOE Joint Genome Institute"/>
            <person name="Copeland A."/>
            <person name="Lucas S."/>
            <person name="Lapidus A."/>
            <person name="Barry K."/>
            <person name="Detter J.C."/>
            <person name="Glavina del Rio T."/>
            <person name="Hammon N."/>
            <person name="Israni S."/>
            <person name="Dalin E."/>
            <person name="Tice H."/>
            <person name="Pitluck S."/>
            <person name="Thompson L.S."/>
            <person name="Brettin T."/>
            <person name="Bruce D."/>
            <person name="Han C."/>
            <person name="Tapia R."/>
            <person name="Schmutz J."/>
            <person name="Larimer F."/>
            <person name="Land M."/>
            <person name="Hauser L."/>
            <person name="Kyrpides N."/>
            <person name="Ivanova N."/>
            <person name="Staley J."/>
            <person name="Richardson P."/>
        </authorList>
    </citation>
    <scope>NUCLEOTIDE SEQUENCE [LARGE SCALE GENOMIC DNA]</scope>
    <source>
        <strain evidence="11 12">37</strain>
    </source>
</reference>
<dbReference type="EMBL" id="CP000510">
    <property type="protein sequence ID" value="ABM04638.1"/>
    <property type="molecule type" value="Genomic_DNA"/>
</dbReference>
<dbReference type="eggNOG" id="COG3265">
    <property type="taxonomic scope" value="Bacteria"/>
</dbReference>
<dbReference type="EC" id="2.7.1.12" evidence="3 10"/>
<keyword evidence="12" id="KW-1185">Reference proteome</keyword>
<evidence type="ECO:0000256" key="9">
    <source>
        <dbReference type="ARBA" id="ARBA00048090"/>
    </source>
</evidence>
<evidence type="ECO:0000256" key="4">
    <source>
        <dbReference type="ARBA" id="ARBA00022679"/>
    </source>
</evidence>
<evidence type="ECO:0000256" key="6">
    <source>
        <dbReference type="ARBA" id="ARBA00022777"/>
    </source>
</evidence>
<keyword evidence="4 10" id="KW-0808">Transferase</keyword>
<evidence type="ECO:0000256" key="5">
    <source>
        <dbReference type="ARBA" id="ARBA00022741"/>
    </source>
</evidence>
<evidence type="ECO:0000256" key="1">
    <source>
        <dbReference type="ARBA" id="ARBA00004761"/>
    </source>
</evidence>
<evidence type="ECO:0000313" key="12">
    <source>
        <dbReference type="Proteomes" id="UP000000639"/>
    </source>
</evidence>
<dbReference type="InterPro" id="IPR006001">
    <property type="entry name" value="Therm_gnt_kin"/>
</dbReference>
<evidence type="ECO:0000313" key="11">
    <source>
        <dbReference type="EMBL" id="ABM04638.1"/>
    </source>
</evidence>
<dbReference type="HOGENOM" id="CLU_077168_4_1_6"/>
<keyword evidence="5 10" id="KW-0547">Nucleotide-binding</keyword>
<dbReference type="Gene3D" id="3.40.50.300">
    <property type="entry name" value="P-loop containing nucleotide triphosphate hydrolases"/>
    <property type="match status" value="1"/>
</dbReference>
<dbReference type="GO" id="GO:0005737">
    <property type="term" value="C:cytoplasm"/>
    <property type="evidence" value="ECO:0007669"/>
    <property type="project" value="TreeGrafter"/>
</dbReference>
<evidence type="ECO:0000256" key="3">
    <source>
        <dbReference type="ARBA" id="ARBA00012054"/>
    </source>
</evidence>
<dbReference type="FunFam" id="3.40.50.300:FF:000522">
    <property type="entry name" value="Gluconokinase"/>
    <property type="match status" value="1"/>
</dbReference>
<keyword evidence="8" id="KW-0311">Gluconate utilization</keyword>
<protein>
    <recommendedName>
        <fullName evidence="3 10">Gluconokinase</fullName>
        <ecNumber evidence="3 10">2.7.1.12</ecNumber>
    </recommendedName>
</protein>
<evidence type="ECO:0000256" key="8">
    <source>
        <dbReference type="ARBA" id="ARBA00023064"/>
    </source>
</evidence>
<dbReference type="GO" id="GO:0005524">
    <property type="term" value="F:ATP binding"/>
    <property type="evidence" value="ECO:0007669"/>
    <property type="project" value="UniProtKB-KW"/>
</dbReference>
<comment type="catalytic activity">
    <reaction evidence="9 10">
        <text>D-gluconate + ATP = 6-phospho-D-gluconate + ADP + H(+)</text>
        <dbReference type="Rhea" id="RHEA:19433"/>
        <dbReference type="ChEBI" id="CHEBI:15378"/>
        <dbReference type="ChEBI" id="CHEBI:18391"/>
        <dbReference type="ChEBI" id="CHEBI:30616"/>
        <dbReference type="ChEBI" id="CHEBI:58759"/>
        <dbReference type="ChEBI" id="CHEBI:456216"/>
        <dbReference type="EC" id="2.7.1.12"/>
    </reaction>
</comment>
<dbReference type="AlphaFoldDB" id="A1SYS3"/>
<comment type="pathway">
    <text evidence="1">Carbohydrate acid metabolism.</text>
</comment>
<dbReference type="GO" id="GO:0019521">
    <property type="term" value="P:D-gluconate metabolic process"/>
    <property type="evidence" value="ECO:0007669"/>
    <property type="project" value="UniProtKB-KW"/>
</dbReference>
<evidence type="ECO:0000256" key="7">
    <source>
        <dbReference type="ARBA" id="ARBA00022840"/>
    </source>
</evidence>
<accession>A1SYS3</accession>
<dbReference type="InterPro" id="IPR027417">
    <property type="entry name" value="P-loop_NTPase"/>
</dbReference>
<dbReference type="PANTHER" id="PTHR43442">
    <property type="entry name" value="GLUCONOKINASE-RELATED"/>
    <property type="match status" value="1"/>
</dbReference>
<evidence type="ECO:0000256" key="2">
    <source>
        <dbReference type="ARBA" id="ARBA00008420"/>
    </source>
</evidence>
<dbReference type="Pfam" id="PF01202">
    <property type="entry name" value="SKI"/>
    <property type="match status" value="1"/>
</dbReference>
<organism evidence="11 12">
    <name type="scientific">Psychromonas ingrahamii (strain DSM 17664 / CCUG 51855 / 37)</name>
    <dbReference type="NCBI Taxonomy" id="357804"/>
    <lineage>
        <taxon>Bacteria</taxon>
        <taxon>Pseudomonadati</taxon>
        <taxon>Pseudomonadota</taxon>
        <taxon>Gammaproteobacteria</taxon>
        <taxon>Alteromonadales</taxon>
        <taxon>Psychromonadaceae</taxon>
        <taxon>Psychromonas</taxon>
    </lineage>
</organism>
<keyword evidence="6 10" id="KW-0418">Kinase</keyword>
<dbReference type="KEGG" id="pin:Ping_2936"/>
<name>A1SYS3_PSYIN</name>
<sequence>MANINGAHSSFTGVKIVIMGVSGCGKSSIGSKLAEQLGLTFFDGDDYHCTENVDKMSQGIPLTDKDRQGWLSSLNNLFQQRAEGVVACSALTPEYRRILRHNNKELLFVYLQGDFDTIWQRHQNRTDHYFKGKTLLENQFATLVEPNASEALIIDIRQNVSEIVADIIQKLSDLNNK</sequence>
<dbReference type="STRING" id="357804.Ping_2936"/>
<dbReference type="PANTHER" id="PTHR43442:SF3">
    <property type="entry name" value="GLUCONOKINASE-RELATED"/>
    <property type="match status" value="1"/>
</dbReference>
<dbReference type="NCBIfam" id="TIGR01313">
    <property type="entry name" value="therm_gnt_kin"/>
    <property type="match status" value="1"/>
</dbReference>
<keyword evidence="7 10" id="KW-0067">ATP-binding</keyword>
<dbReference type="GO" id="GO:0046316">
    <property type="term" value="F:gluconokinase activity"/>
    <property type="evidence" value="ECO:0007669"/>
    <property type="project" value="UniProtKB-EC"/>
</dbReference>
<proteinExistence type="inferred from homology"/>
<comment type="similarity">
    <text evidence="2 10">Belongs to the gluconokinase GntK/GntV family.</text>
</comment>
<dbReference type="CDD" id="cd02021">
    <property type="entry name" value="GntK"/>
    <property type="match status" value="1"/>
</dbReference>
<dbReference type="OrthoDB" id="9795716at2"/>
<dbReference type="SUPFAM" id="SSF52540">
    <property type="entry name" value="P-loop containing nucleoside triphosphate hydrolases"/>
    <property type="match status" value="1"/>
</dbReference>
<dbReference type="Proteomes" id="UP000000639">
    <property type="component" value="Chromosome"/>
</dbReference>
<gene>
    <name evidence="11" type="ordered locus">Ping_2936</name>
</gene>